<dbReference type="InterPro" id="IPR050469">
    <property type="entry name" value="Diguanylate_Cyclase"/>
</dbReference>
<evidence type="ECO:0000313" key="5">
    <source>
        <dbReference type="EMBL" id="MDR7333126.1"/>
    </source>
</evidence>
<protein>
    <recommendedName>
        <fullName evidence="1">diguanylate cyclase</fullName>
        <ecNumber evidence="1">2.7.7.65</ecNumber>
    </recommendedName>
</protein>
<dbReference type="NCBIfam" id="TIGR00254">
    <property type="entry name" value="GGDEF"/>
    <property type="match status" value="1"/>
</dbReference>
<dbReference type="InterPro" id="IPR007891">
    <property type="entry name" value="CHASE3"/>
</dbReference>
<dbReference type="Gene3D" id="3.30.450.40">
    <property type="match status" value="1"/>
</dbReference>
<comment type="caution">
    <text evidence="5">The sequence shown here is derived from an EMBL/GenBank/DDBJ whole genome shotgun (WGS) entry which is preliminary data.</text>
</comment>
<dbReference type="SMART" id="SM00267">
    <property type="entry name" value="GGDEF"/>
    <property type="match status" value="1"/>
</dbReference>
<dbReference type="InterPro" id="IPR043128">
    <property type="entry name" value="Rev_trsase/Diguanyl_cyclase"/>
</dbReference>
<dbReference type="CDD" id="cd01949">
    <property type="entry name" value="GGDEF"/>
    <property type="match status" value="1"/>
</dbReference>
<keyword evidence="3" id="KW-0812">Transmembrane</keyword>
<evidence type="ECO:0000259" key="4">
    <source>
        <dbReference type="PROSITE" id="PS50887"/>
    </source>
</evidence>
<evidence type="ECO:0000256" key="3">
    <source>
        <dbReference type="SAM" id="Phobius"/>
    </source>
</evidence>
<accession>A0ABU2A7E9</accession>
<dbReference type="PANTHER" id="PTHR45138:SF9">
    <property type="entry name" value="DIGUANYLATE CYCLASE DGCM-RELATED"/>
    <property type="match status" value="1"/>
</dbReference>
<evidence type="ECO:0000313" key="6">
    <source>
        <dbReference type="Proteomes" id="UP001180825"/>
    </source>
</evidence>
<proteinExistence type="predicted"/>
<evidence type="ECO:0000256" key="2">
    <source>
        <dbReference type="ARBA" id="ARBA00034247"/>
    </source>
</evidence>
<organism evidence="5 6">
    <name type="scientific">Roseateles asaccharophilus</name>
    <dbReference type="NCBI Taxonomy" id="582607"/>
    <lineage>
        <taxon>Bacteria</taxon>
        <taxon>Pseudomonadati</taxon>
        <taxon>Pseudomonadota</taxon>
        <taxon>Betaproteobacteria</taxon>
        <taxon>Burkholderiales</taxon>
        <taxon>Sphaerotilaceae</taxon>
        <taxon>Roseateles</taxon>
    </lineage>
</organism>
<feature type="transmembrane region" description="Helical" evidence="3">
    <location>
        <begin position="12"/>
        <end position="33"/>
    </location>
</feature>
<dbReference type="Pfam" id="PF05227">
    <property type="entry name" value="CHASE3"/>
    <property type="match status" value="1"/>
</dbReference>
<sequence length="570" mass="62270">MNLSFSRLKFGGIAVAVIMLLTAAVPPLSLVWVTEVRDASLRVEDRLQALRQVQELLIDAETGQRGYVITGIEEFLQPYHAAIATLPSALDQLPARFTDPSAREQELLRSLLSNARERLAGLTQNVQLRRTSGFAAVQTIISTAEGKHHSDAVRVAVAELSGLQEALRATLAEDLQSKIRSAILFSLVSTLISAALLLYLARLMARAVGREERLAAQALGTSEALEHGMQALRRRNDEISDLGEMSRVLQTEMPMAEALDICRVFCERLLPTASGALYLGDGGDGPLERRASWGEDAPATASFEPGDCWGLRRRQTHQQSADSALRCAHCGTAHSGWLDVCLPLIAHGGELGLMHLRLDEQAADREALLSLAQTICEQVALSLSNAKLRHELREQSLRDPLTGLHNRRFMEEMLRKELQRAARNQTTVSLVMVDLDNFKQINDRHGHAAGDAVLRAAGKLLARSLRSSDAACRFGGEEFVLILPNCAKAQAAQKADQIREALLALVITDSGKPLQVTASFGIACSDEVNDDPQLLHEAADGAVYEAKRRGRNCVVISEMRSRQQQPSETA</sequence>
<dbReference type="PROSITE" id="PS50887">
    <property type="entry name" value="GGDEF"/>
    <property type="match status" value="1"/>
</dbReference>
<keyword evidence="3" id="KW-0472">Membrane</keyword>
<feature type="transmembrane region" description="Helical" evidence="3">
    <location>
        <begin position="182"/>
        <end position="201"/>
    </location>
</feature>
<comment type="catalytic activity">
    <reaction evidence="2">
        <text>2 GTP = 3',3'-c-di-GMP + 2 diphosphate</text>
        <dbReference type="Rhea" id="RHEA:24898"/>
        <dbReference type="ChEBI" id="CHEBI:33019"/>
        <dbReference type="ChEBI" id="CHEBI:37565"/>
        <dbReference type="ChEBI" id="CHEBI:58805"/>
        <dbReference type="EC" id="2.7.7.65"/>
    </reaction>
</comment>
<dbReference type="RefSeq" id="WP_310328554.1">
    <property type="nucleotide sequence ID" value="NZ_JAVDXV010000004.1"/>
</dbReference>
<dbReference type="InterPro" id="IPR029016">
    <property type="entry name" value="GAF-like_dom_sf"/>
</dbReference>
<dbReference type="InterPro" id="IPR029787">
    <property type="entry name" value="Nucleotide_cyclase"/>
</dbReference>
<dbReference type="CDD" id="cd19410">
    <property type="entry name" value="HK9-like_sensor"/>
    <property type="match status" value="1"/>
</dbReference>
<dbReference type="PANTHER" id="PTHR45138">
    <property type="entry name" value="REGULATORY COMPONENTS OF SENSORY TRANSDUCTION SYSTEM"/>
    <property type="match status" value="1"/>
</dbReference>
<gene>
    <name evidence="5" type="ORF">J2X21_002260</name>
</gene>
<keyword evidence="6" id="KW-1185">Reference proteome</keyword>
<dbReference type="EC" id="2.7.7.65" evidence="1"/>
<dbReference type="Gene3D" id="3.30.70.270">
    <property type="match status" value="1"/>
</dbReference>
<evidence type="ECO:0000256" key="1">
    <source>
        <dbReference type="ARBA" id="ARBA00012528"/>
    </source>
</evidence>
<dbReference type="SUPFAM" id="SSF55781">
    <property type="entry name" value="GAF domain-like"/>
    <property type="match status" value="1"/>
</dbReference>
<dbReference type="SUPFAM" id="SSF55073">
    <property type="entry name" value="Nucleotide cyclase"/>
    <property type="match status" value="1"/>
</dbReference>
<keyword evidence="3" id="KW-1133">Transmembrane helix</keyword>
<dbReference type="EMBL" id="JAVDXV010000004">
    <property type="protein sequence ID" value="MDR7333126.1"/>
    <property type="molecule type" value="Genomic_DNA"/>
</dbReference>
<feature type="domain" description="GGDEF" evidence="4">
    <location>
        <begin position="426"/>
        <end position="559"/>
    </location>
</feature>
<dbReference type="Proteomes" id="UP001180825">
    <property type="component" value="Unassembled WGS sequence"/>
</dbReference>
<name>A0ABU2A7E9_9BURK</name>
<reference evidence="5 6" key="1">
    <citation type="submission" date="2023-07" db="EMBL/GenBank/DDBJ databases">
        <title>Sorghum-associated microbial communities from plants grown in Nebraska, USA.</title>
        <authorList>
            <person name="Schachtman D."/>
        </authorList>
    </citation>
    <scope>NUCLEOTIDE SEQUENCE [LARGE SCALE GENOMIC DNA]</scope>
    <source>
        <strain evidence="5 6">BE316</strain>
    </source>
</reference>
<dbReference type="InterPro" id="IPR000160">
    <property type="entry name" value="GGDEF_dom"/>
</dbReference>
<dbReference type="Pfam" id="PF00990">
    <property type="entry name" value="GGDEF"/>
    <property type="match status" value="1"/>
</dbReference>